<dbReference type="GeneID" id="3553126"/>
<name>Q4E1F2_TRYCC</name>
<gene>
    <name evidence="1" type="ORF">Tc00.1047053508139.110</name>
</gene>
<protein>
    <submittedName>
        <fullName evidence="1">Uncharacterized protein</fullName>
    </submittedName>
</protein>
<dbReference type="Proteomes" id="UP000002296">
    <property type="component" value="Unassembled WGS sequence"/>
</dbReference>
<reference evidence="1 2" key="1">
    <citation type="journal article" date="2005" name="Science">
        <title>The genome sequence of Trypanosoma cruzi, etiologic agent of Chagas disease.</title>
        <authorList>
            <person name="El-Sayed N.M."/>
            <person name="Myler P.J."/>
            <person name="Bartholomeu D.C."/>
            <person name="Nilsson D."/>
            <person name="Aggarwal G."/>
            <person name="Tran A.N."/>
            <person name="Ghedin E."/>
            <person name="Worthey E.A."/>
            <person name="Delcher A.L."/>
            <person name="Blandin G."/>
            <person name="Westenberger S.J."/>
            <person name="Caler E."/>
            <person name="Cerqueira G.C."/>
            <person name="Branche C."/>
            <person name="Haas B."/>
            <person name="Anupama A."/>
            <person name="Arner E."/>
            <person name="Aslund L."/>
            <person name="Attipoe P."/>
            <person name="Bontempi E."/>
            <person name="Bringaud F."/>
            <person name="Burton P."/>
            <person name="Cadag E."/>
            <person name="Campbell D.A."/>
            <person name="Carrington M."/>
            <person name="Crabtree J."/>
            <person name="Darban H."/>
            <person name="da Silveira J.F."/>
            <person name="de Jong P."/>
            <person name="Edwards K."/>
            <person name="Englund P.T."/>
            <person name="Fazelina G."/>
            <person name="Feldblyum T."/>
            <person name="Ferella M."/>
            <person name="Frasch A.C."/>
            <person name="Gull K."/>
            <person name="Horn D."/>
            <person name="Hou L."/>
            <person name="Huang Y."/>
            <person name="Kindlund E."/>
            <person name="Klingbeil M."/>
            <person name="Kluge S."/>
            <person name="Koo H."/>
            <person name="Lacerda D."/>
            <person name="Levin M.J."/>
            <person name="Lorenzi H."/>
            <person name="Louie T."/>
            <person name="Machado C.R."/>
            <person name="McCulloch R."/>
            <person name="McKenna A."/>
            <person name="Mizuno Y."/>
            <person name="Mottram J.C."/>
            <person name="Nelson S."/>
            <person name="Ochaya S."/>
            <person name="Osoegawa K."/>
            <person name="Pai G."/>
            <person name="Parsons M."/>
            <person name="Pentony M."/>
            <person name="Pettersson U."/>
            <person name="Pop M."/>
            <person name="Ramirez J.L."/>
            <person name="Rinta J."/>
            <person name="Robertson L."/>
            <person name="Salzberg S.L."/>
            <person name="Sanchez D.O."/>
            <person name="Seyler A."/>
            <person name="Sharma R."/>
            <person name="Shetty J."/>
            <person name="Simpson A.J."/>
            <person name="Sisk E."/>
            <person name="Tammi M.T."/>
            <person name="Tarleton R."/>
            <person name="Teixeira S."/>
            <person name="Van Aken S."/>
            <person name="Vogt C."/>
            <person name="Ward P.N."/>
            <person name="Wickstead B."/>
            <person name="Wortman J."/>
            <person name="White O."/>
            <person name="Fraser C.M."/>
            <person name="Stuart K.D."/>
            <person name="Andersson B."/>
        </authorList>
    </citation>
    <scope>NUCLEOTIDE SEQUENCE [LARGE SCALE GENOMIC DNA]</scope>
    <source>
        <strain evidence="1 2">CL Brener</strain>
    </source>
</reference>
<proteinExistence type="predicted"/>
<dbReference type="PaxDb" id="353153-Q4E1F2"/>
<dbReference type="RefSeq" id="XP_820448.1">
    <property type="nucleotide sequence ID" value="XM_815355.1"/>
</dbReference>
<evidence type="ECO:0000313" key="1">
    <source>
        <dbReference type="EMBL" id="EAN98597.1"/>
    </source>
</evidence>
<comment type="caution">
    <text evidence="1">The sequence shown here is derived from an EMBL/GenBank/DDBJ whole genome shotgun (WGS) entry which is preliminary data.</text>
</comment>
<dbReference type="KEGG" id="tcr:508139.110"/>
<dbReference type="EMBL" id="AAHK01000049">
    <property type="protein sequence ID" value="EAN98597.1"/>
    <property type="molecule type" value="Genomic_DNA"/>
</dbReference>
<organism evidence="1 2">
    <name type="scientific">Trypanosoma cruzi (strain CL Brener)</name>
    <dbReference type="NCBI Taxonomy" id="353153"/>
    <lineage>
        <taxon>Eukaryota</taxon>
        <taxon>Discoba</taxon>
        <taxon>Euglenozoa</taxon>
        <taxon>Kinetoplastea</taxon>
        <taxon>Metakinetoplastina</taxon>
        <taxon>Trypanosomatida</taxon>
        <taxon>Trypanosomatidae</taxon>
        <taxon>Trypanosoma</taxon>
        <taxon>Schizotrypanum</taxon>
    </lineage>
</organism>
<dbReference type="AlphaFoldDB" id="Q4E1F2"/>
<accession>Q4E1F2</accession>
<keyword evidence="2" id="KW-1185">Reference proteome</keyword>
<evidence type="ECO:0000313" key="2">
    <source>
        <dbReference type="Proteomes" id="UP000002296"/>
    </source>
</evidence>
<dbReference type="InParanoid" id="Q4E1F2"/>
<sequence>MRCVRMLATRGNPSWYNCSDAAAGLEIIVCDRVLEIFTSDEVQKPTEGGTMDEGVVFTNNVPADPLLTVEEWWEDVVEKEAVTGEVVLATTPGAGRGGTAGAQTGEVIGSLPKMEKWKRLLCRVHQLSVQRKELCHRQR</sequence>